<organism evidence="6 7">
    <name type="scientific">Kitasatospora putterlickiae</name>
    <dbReference type="NCBI Taxonomy" id="221725"/>
    <lineage>
        <taxon>Bacteria</taxon>
        <taxon>Bacillati</taxon>
        <taxon>Actinomycetota</taxon>
        <taxon>Actinomycetes</taxon>
        <taxon>Kitasatosporales</taxon>
        <taxon>Streptomycetaceae</taxon>
        <taxon>Kitasatospora</taxon>
    </lineage>
</organism>
<dbReference type="PANTHER" id="PTHR43248:SF29">
    <property type="entry name" value="TRIPEPTIDYL AMINOPEPTIDASE"/>
    <property type="match status" value="1"/>
</dbReference>
<proteinExistence type="inferred from homology"/>
<evidence type="ECO:0000313" key="6">
    <source>
        <dbReference type="EMBL" id="GAA1407624.1"/>
    </source>
</evidence>
<dbReference type="Proteomes" id="UP001499863">
    <property type="component" value="Unassembled WGS sequence"/>
</dbReference>
<feature type="signal peptide" evidence="4">
    <location>
        <begin position="1"/>
        <end position="42"/>
    </location>
</feature>
<evidence type="ECO:0000256" key="1">
    <source>
        <dbReference type="ARBA" id="ARBA00010088"/>
    </source>
</evidence>
<evidence type="ECO:0000256" key="4">
    <source>
        <dbReference type="SAM" id="SignalP"/>
    </source>
</evidence>
<accession>A0ABN1YEG0</accession>
<dbReference type="RefSeq" id="WP_344342345.1">
    <property type="nucleotide sequence ID" value="NZ_BAAAKJ010000326.1"/>
</dbReference>
<keyword evidence="3 6" id="KW-0378">Hydrolase</keyword>
<dbReference type="GO" id="GO:0016787">
    <property type="term" value="F:hydrolase activity"/>
    <property type="evidence" value="ECO:0007669"/>
    <property type="project" value="UniProtKB-KW"/>
</dbReference>
<dbReference type="PANTHER" id="PTHR43248">
    <property type="entry name" value="2-SUCCINYL-6-HYDROXY-2,4-CYCLOHEXADIENE-1-CARBOXYLATE SYNTHASE"/>
    <property type="match status" value="1"/>
</dbReference>
<dbReference type="InterPro" id="IPR051601">
    <property type="entry name" value="Serine_prot/Carboxylest_S33"/>
</dbReference>
<feature type="chain" id="PRO_5046569679" evidence="4">
    <location>
        <begin position="43"/>
        <end position="524"/>
    </location>
</feature>
<comment type="caution">
    <text evidence="6">The sequence shown here is derived from an EMBL/GenBank/DDBJ whole genome shotgun (WGS) entry which is preliminary data.</text>
</comment>
<dbReference type="Pfam" id="PF08386">
    <property type="entry name" value="Abhydrolase_4"/>
    <property type="match status" value="1"/>
</dbReference>
<comment type="similarity">
    <text evidence="1">Belongs to the peptidase S33 family.</text>
</comment>
<evidence type="ECO:0000259" key="5">
    <source>
        <dbReference type="Pfam" id="PF08386"/>
    </source>
</evidence>
<keyword evidence="2 4" id="KW-0732">Signal</keyword>
<feature type="domain" description="Peptidase S33 tripeptidyl aminopeptidase-like C-terminal" evidence="5">
    <location>
        <begin position="419"/>
        <end position="518"/>
    </location>
</feature>
<protein>
    <submittedName>
        <fullName evidence="6">Alpha/beta hydrolase</fullName>
    </submittedName>
</protein>
<dbReference type="SUPFAM" id="SSF53474">
    <property type="entry name" value="alpha/beta-Hydrolases"/>
    <property type="match status" value="1"/>
</dbReference>
<evidence type="ECO:0000256" key="3">
    <source>
        <dbReference type="ARBA" id="ARBA00022801"/>
    </source>
</evidence>
<reference evidence="6 7" key="1">
    <citation type="journal article" date="2019" name="Int. J. Syst. Evol. Microbiol.">
        <title>The Global Catalogue of Microorganisms (GCM) 10K type strain sequencing project: providing services to taxonomists for standard genome sequencing and annotation.</title>
        <authorList>
            <consortium name="The Broad Institute Genomics Platform"/>
            <consortium name="The Broad Institute Genome Sequencing Center for Infectious Disease"/>
            <person name="Wu L."/>
            <person name="Ma J."/>
        </authorList>
    </citation>
    <scope>NUCLEOTIDE SEQUENCE [LARGE SCALE GENOMIC DNA]</scope>
    <source>
        <strain evidence="6 7">JCM 12393</strain>
    </source>
</reference>
<sequence length="524" mass="56543">MTTRTITLTRTRRRFRLAALGRRTAALLAVVTLAQTAGTAGAVATPAGPAAPGVPARYAHQRLDWQPCTEEAALQCATMTVPRDWHHPGRGPDLTIAVSRHRASDPARRIGTLLTAAGGPGGKGLDRPATFVTHAPALGAAYDVVGFDQRGVGLSTHAVCQTPEEFQAFFAGDFRDDTPADRARVIAASRGLAADCERRGEGLLPYLTTEQTARDLDLLRALLGERRISYFGPSYATRIGAYYATLFPRRVERMVLDGNTGFDGTWERFQQRLPMSFQRRFEEDFLPWLAARDSTYHYGTTAAEAKARWEARRAALHEHPVVDGALTIGPNQFDNGAIQGVYRANNGFTQLATALAALDDWPNAEPAGRATARRVFGQYLDPEFLTEYFAVTCNDTPWTRDLSVWAERGAENTARWPLAGARTLAFSAVCAAWPAPTAPPVRVTGAGLPPTLMLNAVHDPATPIEAARSAHQALRGSRLVTVTGNGDHGQYPGPNPCVRATVESYLLAGTVPPGDLTCPSPEAP</sequence>
<dbReference type="EMBL" id="BAAAKJ010000326">
    <property type="protein sequence ID" value="GAA1407624.1"/>
    <property type="molecule type" value="Genomic_DNA"/>
</dbReference>
<evidence type="ECO:0000256" key="2">
    <source>
        <dbReference type="ARBA" id="ARBA00022729"/>
    </source>
</evidence>
<dbReference type="InterPro" id="IPR013595">
    <property type="entry name" value="Pept_S33_TAP-like_C"/>
</dbReference>
<dbReference type="Gene3D" id="3.40.50.1820">
    <property type="entry name" value="alpha/beta hydrolase"/>
    <property type="match status" value="1"/>
</dbReference>
<evidence type="ECO:0000313" key="7">
    <source>
        <dbReference type="Proteomes" id="UP001499863"/>
    </source>
</evidence>
<keyword evidence="7" id="KW-1185">Reference proteome</keyword>
<name>A0ABN1YEG0_9ACTN</name>
<gene>
    <name evidence="6" type="ORF">GCM10009639_56640</name>
</gene>
<dbReference type="InterPro" id="IPR029058">
    <property type="entry name" value="AB_hydrolase_fold"/>
</dbReference>